<feature type="compositionally biased region" description="Polar residues" evidence="1">
    <location>
        <begin position="209"/>
        <end position="226"/>
    </location>
</feature>
<protein>
    <submittedName>
        <fullName evidence="2">Uncharacterized protein</fullName>
    </submittedName>
</protein>
<reference evidence="2" key="1">
    <citation type="journal article" date="2023" name="Mol. Phylogenet. Evol.">
        <title>Genome-scale phylogeny and comparative genomics of the fungal order Sordariales.</title>
        <authorList>
            <person name="Hensen N."/>
            <person name="Bonometti L."/>
            <person name="Westerberg I."/>
            <person name="Brannstrom I.O."/>
            <person name="Guillou S."/>
            <person name="Cros-Aarteil S."/>
            <person name="Calhoun S."/>
            <person name="Haridas S."/>
            <person name="Kuo A."/>
            <person name="Mondo S."/>
            <person name="Pangilinan J."/>
            <person name="Riley R."/>
            <person name="LaButti K."/>
            <person name="Andreopoulos B."/>
            <person name="Lipzen A."/>
            <person name="Chen C."/>
            <person name="Yan M."/>
            <person name="Daum C."/>
            <person name="Ng V."/>
            <person name="Clum A."/>
            <person name="Steindorff A."/>
            <person name="Ohm R.A."/>
            <person name="Martin F."/>
            <person name="Silar P."/>
            <person name="Natvig D.O."/>
            <person name="Lalanne C."/>
            <person name="Gautier V."/>
            <person name="Ament-Velasquez S.L."/>
            <person name="Kruys A."/>
            <person name="Hutchinson M.I."/>
            <person name="Powell A.J."/>
            <person name="Barry K."/>
            <person name="Miller A.N."/>
            <person name="Grigoriev I.V."/>
            <person name="Debuchy R."/>
            <person name="Gladieux P."/>
            <person name="Hiltunen Thoren M."/>
            <person name="Johannesson H."/>
        </authorList>
    </citation>
    <scope>NUCLEOTIDE SEQUENCE</scope>
    <source>
        <strain evidence="2">CBS 103.79</strain>
    </source>
</reference>
<keyword evidence="3" id="KW-1185">Reference proteome</keyword>
<proteinExistence type="predicted"/>
<dbReference type="Proteomes" id="UP001303889">
    <property type="component" value="Unassembled WGS sequence"/>
</dbReference>
<dbReference type="EMBL" id="MU855337">
    <property type="protein sequence ID" value="KAK3906077.1"/>
    <property type="molecule type" value="Genomic_DNA"/>
</dbReference>
<reference evidence="2" key="2">
    <citation type="submission" date="2023-05" db="EMBL/GenBank/DDBJ databases">
        <authorList>
            <consortium name="Lawrence Berkeley National Laboratory"/>
            <person name="Steindorff A."/>
            <person name="Hensen N."/>
            <person name="Bonometti L."/>
            <person name="Westerberg I."/>
            <person name="Brannstrom I.O."/>
            <person name="Guillou S."/>
            <person name="Cros-Aarteil S."/>
            <person name="Calhoun S."/>
            <person name="Haridas S."/>
            <person name="Kuo A."/>
            <person name="Mondo S."/>
            <person name="Pangilinan J."/>
            <person name="Riley R."/>
            <person name="Labutti K."/>
            <person name="Andreopoulos B."/>
            <person name="Lipzen A."/>
            <person name="Chen C."/>
            <person name="Yanf M."/>
            <person name="Daum C."/>
            <person name="Ng V."/>
            <person name="Clum A."/>
            <person name="Ohm R."/>
            <person name="Martin F."/>
            <person name="Silar P."/>
            <person name="Natvig D."/>
            <person name="Lalanne C."/>
            <person name="Gautier V."/>
            <person name="Ament-Velasquez S.L."/>
            <person name="Kruys A."/>
            <person name="Hutchinson M.I."/>
            <person name="Powell A.J."/>
            <person name="Barry K."/>
            <person name="Miller A.N."/>
            <person name="Grigoriev I.V."/>
            <person name="Debuchy R."/>
            <person name="Gladieux P."/>
            <person name="Thoren M.H."/>
            <person name="Johannesson H."/>
        </authorList>
    </citation>
    <scope>NUCLEOTIDE SEQUENCE</scope>
    <source>
        <strain evidence="2">CBS 103.79</strain>
    </source>
</reference>
<accession>A0AAN6RWI9</accession>
<evidence type="ECO:0000256" key="1">
    <source>
        <dbReference type="SAM" id="MobiDB-lite"/>
    </source>
</evidence>
<sequence length="307" mass="34587">MRHLCQAVARQQEVVKEQRATAQLIYDANQFLEVERLFAVDMQEEIERLRNAQGILDDLNARLSQAIAVWSHLALEDASQAQSPSLPYPSLTVPQLSLDKPLSPTPPVSGSHCAFHPGESGMSSCIHCLSQQQMNETGFLATSHPLSFPYQPQPTQWWMQEKDHYGLCQQNEQGQLEGAARAAQFIRAHMPAHHHSTAYQVSQPQHNSFAHQVSQTQHHSFTQNVSQGQQRQAPPPALQLPPIPAGSMPNGGVDWSEPDVMWLDNDFDPKFWQKNLRPGDLWARRPRRAIPEEDNLSPRTLTADPRI</sequence>
<feature type="region of interest" description="Disordered" evidence="1">
    <location>
        <begin position="285"/>
        <end position="307"/>
    </location>
</feature>
<feature type="region of interest" description="Disordered" evidence="1">
    <location>
        <begin position="209"/>
        <end position="236"/>
    </location>
</feature>
<dbReference type="AlphaFoldDB" id="A0AAN6RWI9"/>
<organism evidence="2 3">
    <name type="scientific">Staphylotrichum tortipilum</name>
    <dbReference type="NCBI Taxonomy" id="2831512"/>
    <lineage>
        <taxon>Eukaryota</taxon>
        <taxon>Fungi</taxon>
        <taxon>Dikarya</taxon>
        <taxon>Ascomycota</taxon>
        <taxon>Pezizomycotina</taxon>
        <taxon>Sordariomycetes</taxon>
        <taxon>Sordariomycetidae</taxon>
        <taxon>Sordariales</taxon>
        <taxon>Chaetomiaceae</taxon>
        <taxon>Staphylotrichum</taxon>
    </lineage>
</organism>
<comment type="caution">
    <text evidence="2">The sequence shown here is derived from an EMBL/GenBank/DDBJ whole genome shotgun (WGS) entry which is preliminary data.</text>
</comment>
<gene>
    <name evidence="2" type="ORF">C8A05DRAFT_12171</name>
</gene>
<name>A0AAN6RWI9_9PEZI</name>
<evidence type="ECO:0000313" key="2">
    <source>
        <dbReference type="EMBL" id="KAK3906077.1"/>
    </source>
</evidence>
<evidence type="ECO:0000313" key="3">
    <source>
        <dbReference type="Proteomes" id="UP001303889"/>
    </source>
</evidence>